<dbReference type="EMBL" id="FMYH01000004">
    <property type="protein sequence ID" value="SDC81962.1"/>
    <property type="molecule type" value="Genomic_DNA"/>
</dbReference>
<dbReference type="Gene3D" id="3.30.70.2520">
    <property type="match status" value="1"/>
</dbReference>
<sequence>MTTSTPRAQAWTNWARTTTCTPARIVAPRDEEAVRAAVLAAAGRGETVRAVGAGHSFTPAAATSGVMLSLDHLTGLERLVPLPDGGSLVTVGAGIRLYALNTLLAENGLAMVNLGDIDRQSLAGALSTGTHGTGGRLTGLAALVHGVRVLTADGSVVEADAQRRPALFQAARLGLGAVGVLLAVTLRTTAAYTLTAQEEPWALDAVLDGLTGPGNLVDTNDHFEFYWFPHTRRALTKRNNRGPADTGSRRGPLPGGASGASASRWSRARRWIDDELLSNGLFTVTNEVGVVAPATIPSVNNIASRALSARTYTAPSHEVFVTPRRVRFREMEYAVPRADLPEVLGEVDRWIKSSGERVSFPVEVRFAAPDDVWLSTAYGREPAYIAVHQYIKTPHERYFAGVETILRRAEGRPHWGKLHTLGARELRELYPRFEDFQAVRTELDPAGLFANAYTRRVFGD</sequence>
<dbReference type="Pfam" id="PF04030">
    <property type="entry name" value="ALO"/>
    <property type="match status" value="1"/>
</dbReference>
<dbReference type="PANTHER" id="PTHR43762:SF1">
    <property type="entry name" value="D-ARABINONO-1,4-LACTONE OXIDASE"/>
    <property type="match status" value="1"/>
</dbReference>
<protein>
    <submittedName>
        <fullName evidence="4">L-gulonolactone oxidase</fullName>
    </submittedName>
</protein>
<reference evidence="4 5" key="1">
    <citation type="submission" date="2016-09" db="EMBL/GenBank/DDBJ databases">
        <authorList>
            <person name="Capua I."/>
            <person name="De Benedictis P."/>
            <person name="Joannis T."/>
            <person name="Lombin L.H."/>
            <person name="Cattoli G."/>
        </authorList>
    </citation>
    <scope>NUCLEOTIDE SEQUENCE [LARGE SCALE GENOMIC DNA]</scope>
    <source>
        <strain evidence="4 5">ISLP-3</strain>
    </source>
</reference>
<keyword evidence="1" id="KW-0560">Oxidoreductase</keyword>
<dbReference type="InterPro" id="IPR016167">
    <property type="entry name" value="FAD-bd_PCMH_sub1"/>
</dbReference>
<name>A0A1G6PNY7_9MICO</name>
<dbReference type="InterPro" id="IPR006094">
    <property type="entry name" value="Oxid_FAD_bind_N"/>
</dbReference>
<evidence type="ECO:0000313" key="5">
    <source>
        <dbReference type="Proteomes" id="UP000199039"/>
    </source>
</evidence>
<feature type="region of interest" description="Disordered" evidence="2">
    <location>
        <begin position="237"/>
        <end position="262"/>
    </location>
</feature>
<dbReference type="AlphaFoldDB" id="A0A1G6PNY7"/>
<accession>A0A1G6PNY7</accession>
<dbReference type="Pfam" id="PF01565">
    <property type="entry name" value="FAD_binding_4"/>
    <property type="match status" value="1"/>
</dbReference>
<keyword evidence="5" id="KW-1185">Reference proteome</keyword>
<dbReference type="InterPro" id="IPR007173">
    <property type="entry name" value="ALO_C"/>
</dbReference>
<organism evidence="4 5">
    <name type="scientific">Sanguibacter gelidistatuariae</name>
    <dbReference type="NCBI Taxonomy" id="1814289"/>
    <lineage>
        <taxon>Bacteria</taxon>
        <taxon>Bacillati</taxon>
        <taxon>Actinomycetota</taxon>
        <taxon>Actinomycetes</taxon>
        <taxon>Micrococcales</taxon>
        <taxon>Sanguibacteraceae</taxon>
        <taxon>Sanguibacter</taxon>
    </lineage>
</organism>
<dbReference type="InterPro" id="IPR010031">
    <property type="entry name" value="FAD_lactone_oxidase-like"/>
</dbReference>
<dbReference type="PIRSF" id="PIRSF000136">
    <property type="entry name" value="LGO_GLO"/>
    <property type="match status" value="1"/>
</dbReference>
<dbReference type="NCBIfam" id="TIGR01679">
    <property type="entry name" value="bact_FAD_ox"/>
    <property type="match status" value="1"/>
</dbReference>
<dbReference type="Gene3D" id="3.30.465.10">
    <property type="match status" value="1"/>
</dbReference>
<dbReference type="Proteomes" id="UP000199039">
    <property type="component" value="Unassembled WGS sequence"/>
</dbReference>
<dbReference type="RefSeq" id="WP_093183373.1">
    <property type="nucleotide sequence ID" value="NZ_FMYH01000004.1"/>
</dbReference>
<dbReference type="GO" id="GO:0080049">
    <property type="term" value="F:L-gulono-1,4-lactone dehydrogenase activity"/>
    <property type="evidence" value="ECO:0007669"/>
    <property type="project" value="TreeGrafter"/>
</dbReference>
<evidence type="ECO:0000259" key="3">
    <source>
        <dbReference type="PROSITE" id="PS51387"/>
    </source>
</evidence>
<dbReference type="SUPFAM" id="SSF56176">
    <property type="entry name" value="FAD-binding/transporter-associated domain-like"/>
    <property type="match status" value="1"/>
</dbReference>
<dbReference type="GO" id="GO:0071949">
    <property type="term" value="F:FAD binding"/>
    <property type="evidence" value="ECO:0007669"/>
    <property type="project" value="InterPro"/>
</dbReference>
<dbReference type="InterPro" id="IPR016171">
    <property type="entry name" value="Vanillyl_alc_oxidase_C-sub2"/>
</dbReference>
<dbReference type="OrthoDB" id="9800184at2"/>
<proteinExistence type="predicted"/>
<gene>
    <name evidence="4" type="ORF">SAMN05216410_2316</name>
</gene>
<dbReference type="Gene3D" id="3.30.43.10">
    <property type="entry name" value="Uridine Diphospho-n-acetylenolpyruvylglucosamine Reductase, domain 2"/>
    <property type="match status" value="1"/>
</dbReference>
<dbReference type="STRING" id="1814289.SAMN05216410_2316"/>
<dbReference type="PROSITE" id="PS51387">
    <property type="entry name" value="FAD_PCMH"/>
    <property type="match status" value="1"/>
</dbReference>
<feature type="domain" description="FAD-binding PCMH-type" evidence="3">
    <location>
        <begin position="18"/>
        <end position="191"/>
    </location>
</feature>
<evidence type="ECO:0000313" key="4">
    <source>
        <dbReference type="EMBL" id="SDC81962.1"/>
    </source>
</evidence>
<dbReference type="GO" id="GO:0016020">
    <property type="term" value="C:membrane"/>
    <property type="evidence" value="ECO:0007669"/>
    <property type="project" value="InterPro"/>
</dbReference>
<evidence type="ECO:0000256" key="2">
    <source>
        <dbReference type="SAM" id="MobiDB-lite"/>
    </source>
</evidence>
<dbReference type="InterPro" id="IPR036318">
    <property type="entry name" value="FAD-bd_PCMH-like_sf"/>
</dbReference>
<evidence type="ECO:0000256" key="1">
    <source>
        <dbReference type="ARBA" id="ARBA00023002"/>
    </source>
</evidence>
<dbReference type="PANTHER" id="PTHR43762">
    <property type="entry name" value="L-GULONOLACTONE OXIDASE"/>
    <property type="match status" value="1"/>
</dbReference>
<dbReference type="Gene3D" id="1.10.45.10">
    <property type="entry name" value="Vanillyl-alcohol Oxidase, Chain A, domain 4"/>
    <property type="match status" value="1"/>
</dbReference>
<dbReference type="GO" id="GO:0003885">
    <property type="term" value="F:D-arabinono-1,4-lactone oxidase activity"/>
    <property type="evidence" value="ECO:0007669"/>
    <property type="project" value="InterPro"/>
</dbReference>
<dbReference type="InterPro" id="IPR016166">
    <property type="entry name" value="FAD-bd_PCMH"/>
</dbReference>
<dbReference type="InterPro" id="IPR016169">
    <property type="entry name" value="FAD-bd_PCMH_sub2"/>
</dbReference>